<evidence type="ECO:0000256" key="4">
    <source>
        <dbReference type="ARBA" id="ARBA00022801"/>
    </source>
</evidence>
<feature type="binding site" evidence="7">
    <location>
        <position position="265"/>
    </location>
    <ligand>
        <name>Zn(2+)</name>
        <dbReference type="ChEBI" id="CHEBI:29105"/>
        <label>2</label>
    </ligand>
</feature>
<feature type="binding site" evidence="7">
    <location>
        <position position="237"/>
    </location>
    <ligand>
        <name>Zn(2+)</name>
        <dbReference type="ChEBI" id="CHEBI:29105"/>
        <label>1</label>
    </ligand>
</feature>
<dbReference type="PROSITE" id="PS00758">
    <property type="entry name" value="ARGE_DAPE_CPG2_1"/>
    <property type="match status" value="1"/>
</dbReference>
<dbReference type="OMA" id="YGLLITW"/>
<dbReference type="PIRSF" id="PIRSF037217">
    <property type="entry name" value="Carboxypeptidase_S"/>
    <property type="match status" value="1"/>
</dbReference>
<dbReference type="GeneID" id="2893741"/>
<dbReference type="InParanoid" id="Q6CPD8"/>
<dbReference type="STRING" id="284590.Q6CPD8"/>
<gene>
    <name evidence="10" type="ORF">KLLA0_E05655g</name>
</gene>
<keyword evidence="11" id="KW-1185">Reference proteome</keyword>
<dbReference type="InterPro" id="IPR017141">
    <property type="entry name" value="Pept_M20_carboxypep"/>
</dbReference>
<keyword evidence="2" id="KW-0645">Protease</keyword>
<dbReference type="KEGG" id="kla:KLLA0_E05655g"/>
<feature type="domain" description="Peptidase M20 dimerisation" evidence="9">
    <location>
        <begin position="284"/>
        <end position="440"/>
    </location>
</feature>
<dbReference type="GO" id="GO:0000328">
    <property type="term" value="C:fungal-type vacuole lumen"/>
    <property type="evidence" value="ECO:0007669"/>
    <property type="project" value="TreeGrafter"/>
</dbReference>
<dbReference type="Gene3D" id="3.30.70.360">
    <property type="match status" value="1"/>
</dbReference>
<evidence type="ECO:0000313" key="11">
    <source>
        <dbReference type="Proteomes" id="UP000000598"/>
    </source>
</evidence>
<evidence type="ECO:0000256" key="1">
    <source>
        <dbReference type="ARBA" id="ARBA00006247"/>
    </source>
</evidence>
<feature type="binding site" evidence="7">
    <location>
        <position position="160"/>
    </location>
    <ligand>
        <name>Zn(2+)</name>
        <dbReference type="ChEBI" id="CHEBI:29105"/>
        <label>2</label>
    </ligand>
</feature>
<dbReference type="Gene3D" id="3.40.630.10">
    <property type="entry name" value="Zn peptidases"/>
    <property type="match status" value="1"/>
</dbReference>
<protein>
    <submittedName>
        <fullName evidence="10">KLLA0E05655p</fullName>
    </submittedName>
</protein>
<dbReference type="Pfam" id="PF07687">
    <property type="entry name" value="M20_dimer"/>
    <property type="match status" value="1"/>
</dbReference>
<dbReference type="InterPro" id="IPR047177">
    <property type="entry name" value="Pept_M20A"/>
</dbReference>
<dbReference type="CDD" id="cd05674">
    <property type="entry name" value="M20_yscS"/>
    <property type="match status" value="1"/>
</dbReference>
<reference evidence="10 11" key="1">
    <citation type="journal article" date="2004" name="Nature">
        <title>Genome evolution in yeasts.</title>
        <authorList>
            <consortium name="Genolevures"/>
            <person name="Dujon B."/>
            <person name="Sherman D."/>
            <person name="Fischer G."/>
            <person name="Durrens P."/>
            <person name="Casaregola S."/>
            <person name="Lafontaine I."/>
            <person name="de Montigny J."/>
            <person name="Marck C."/>
            <person name="Neuveglise C."/>
            <person name="Talla E."/>
            <person name="Goffard N."/>
            <person name="Frangeul L."/>
            <person name="Aigle M."/>
            <person name="Anthouard V."/>
            <person name="Babour A."/>
            <person name="Barbe V."/>
            <person name="Barnay S."/>
            <person name="Blanchin S."/>
            <person name="Beckerich J.M."/>
            <person name="Beyne E."/>
            <person name="Bleykasten C."/>
            <person name="Boisrame A."/>
            <person name="Boyer J."/>
            <person name="Cattolico L."/>
            <person name="Confanioleri F."/>
            <person name="de Daruvar A."/>
            <person name="Despons L."/>
            <person name="Fabre E."/>
            <person name="Fairhead C."/>
            <person name="Ferry-Dumazet H."/>
            <person name="Groppi A."/>
            <person name="Hantraye F."/>
            <person name="Hennequin C."/>
            <person name="Jauniaux N."/>
            <person name="Joyet P."/>
            <person name="Kachouri R."/>
            <person name="Kerrest A."/>
            <person name="Koszul R."/>
            <person name="Lemaire M."/>
            <person name="Lesur I."/>
            <person name="Ma L."/>
            <person name="Muller H."/>
            <person name="Nicaud J.M."/>
            <person name="Nikolski M."/>
            <person name="Oztas S."/>
            <person name="Ozier-Kalogeropoulos O."/>
            <person name="Pellenz S."/>
            <person name="Potier S."/>
            <person name="Richard G.F."/>
            <person name="Straub M.L."/>
            <person name="Suleau A."/>
            <person name="Swennene D."/>
            <person name="Tekaia F."/>
            <person name="Wesolowski-Louvel M."/>
            <person name="Westhof E."/>
            <person name="Wirth B."/>
            <person name="Zeniou-Meyer M."/>
            <person name="Zivanovic I."/>
            <person name="Bolotin-Fukuhara M."/>
            <person name="Thierry A."/>
            <person name="Bouchier C."/>
            <person name="Caudron B."/>
            <person name="Scarpelli C."/>
            <person name="Gaillardin C."/>
            <person name="Weissenbach J."/>
            <person name="Wincker P."/>
            <person name="Souciet J.L."/>
        </authorList>
    </citation>
    <scope>NUCLEOTIDE SEQUENCE [LARGE SCALE GENOMIC DNA]</scope>
    <source>
        <strain evidence="11">ATCC 8585 / CBS 2359 / DSM 70799 / NBRC 1267 / NRRL Y-1140 / WM37</strain>
    </source>
</reference>
<proteinExistence type="inferred from homology"/>
<dbReference type="InterPro" id="IPR011650">
    <property type="entry name" value="Peptidase_M20_dimer"/>
</dbReference>
<evidence type="ECO:0000256" key="8">
    <source>
        <dbReference type="SAM" id="Phobius"/>
    </source>
</evidence>
<dbReference type="AlphaFoldDB" id="Q6CPD8"/>
<keyword evidence="8" id="KW-0812">Transmembrane</keyword>
<keyword evidence="8" id="KW-0472">Membrane</keyword>
<feature type="active site" description="Proton acceptor" evidence="6">
    <location>
        <position position="236"/>
    </location>
</feature>
<dbReference type="InterPro" id="IPR001261">
    <property type="entry name" value="ArgE/DapE_CS"/>
</dbReference>
<dbReference type="EMBL" id="CR382125">
    <property type="protein sequence ID" value="CAG99288.1"/>
    <property type="molecule type" value="Genomic_DNA"/>
</dbReference>
<accession>Q6CPD8</accession>
<dbReference type="GO" id="GO:0051603">
    <property type="term" value="P:proteolysis involved in protein catabolic process"/>
    <property type="evidence" value="ECO:0007669"/>
    <property type="project" value="TreeGrafter"/>
</dbReference>
<dbReference type="PaxDb" id="284590-Q6CPD8"/>
<dbReference type="HOGENOM" id="CLU_021802_11_0_1"/>
<evidence type="ECO:0000256" key="7">
    <source>
        <dbReference type="PIRSR" id="PIRSR037217-2"/>
    </source>
</evidence>
<feature type="binding site" evidence="7">
    <location>
        <position position="202"/>
    </location>
    <ligand>
        <name>Zn(2+)</name>
        <dbReference type="ChEBI" id="CHEBI:29105"/>
        <label>2</label>
    </ligand>
</feature>
<comment type="similarity">
    <text evidence="1">Belongs to the peptidase M20A family.</text>
</comment>
<evidence type="ECO:0000256" key="2">
    <source>
        <dbReference type="ARBA" id="ARBA00022670"/>
    </source>
</evidence>
<feature type="transmembrane region" description="Helical" evidence="8">
    <location>
        <begin position="16"/>
        <end position="37"/>
    </location>
</feature>
<dbReference type="GO" id="GO:0046872">
    <property type="term" value="F:metal ion binding"/>
    <property type="evidence" value="ECO:0007669"/>
    <property type="project" value="UniProtKB-KW"/>
</dbReference>
<name>Q6CPD8_KLULA</name>
<dbReference type="InterPro" id="IPR036264">
    <property type="entry name" value="Bact_exopeptidase_dim_dom"/>
</dbReference>
<dbReference type="PANTHER" id="PTHR45962:SF1">
    <property type="entry name" value="N-FATTY-ACYL-AMINO ACID SYNTHASE_HYDROLASE PM20D1"/>
    <property type="match status" value="1"/>
</dbReference>
<sequence>MLREKDRGPVTAKRRVLSLLTSLVSIICFLFLLKNFYNHEILNISDDGKLFQCQTYDKVSGGSTDDLNYIISDESFINGTIGKLQNIIRIPTEVSDERPDPGTHPDEDMYKPFYELHKQLEHDFPLVWSKLQVEIVNNLALLISWKGTDESLKPLMFASHMDVVPVERKTWDEWRHPPFSGNIEFDSDNILNSKIWGRGSFDDKNMLIGELQALELLLSQDFQPERGIVLAVGSDEEASGQFGAAKINEILMERYGDDGIYAIVDEGLNGIKKQEGVYMASPGTAEKGFINFWIHLTTPGGHSSVPPDHTSIGIISSLVKKIESEKFPLWFTEKNPVSQWHQCAAQYSLEMDNSLRYDFLNAMNDEGSNARVIEYLLQTGGRSMEYLLRTSQAVDIIHGGFKSNALPETVSVLINSRIALESTVNETMTKFINQLKEISNENDLGLEYNGDELIKPTEHGTFFVEVVVGKDPAPPAPNNDAWKHFAGTVKSFYEDIVFPTKLEEDSTELVIAPTIMSGNTDCLHYLSLTENIYRFQPGFASKDTLGTIHSVNEHVDFETVMHTVAFVYHYINAVQSN</sequence>
<dbReference type="eggNOG" id="KOG2275">
    <property type="taxonomic scope" value="Eukaryota"/>
</dbReference>
<evidence type="ECO:0000256" key="3">
    <source>
        <dbReference type="ARBA" id="ARBA00022723"/>
    </source>
</evidence>
<keyword evidence="5 7" id="KW-0862">Zinc</keyword>
<evidence type="ECO:0000259" key="9">
    <source>
        <dbReference type="Pfam" id="PF07687"/>
    </source>
</evidence>
<evidence type="ECO:0000256" key="5">
    <source>
        <dbReference type="ARBA" id="ARBA00022833"/>
    </source>
</evidence>
<organism evidence="10 11">
    <name type="scientific">Kluyveromyces lactis (strain ATCC 8585 / CBS 2359 / DSM 70799 / NBRC 1267 / NRRL Y-1140 / WM37)</name>
    <name type="common">Yeast</name>
    <name type="synonym">Candida sphaerica</name>
    <dbReference type="NCBI Taxonomy" id="284590"/>
    <lineage>
        <taxon>Eukaryota</taxon>
        <taxon>Fungi</taxon>
        <taxon>Dikarya</taxon>
        <taxon>Ascomycota</taxon>
        <taxon>Saccharomycotina</taxon>
        <taxon>Saccharomycetes</taxon>
        <taxon>Saccharomycetales</taxon>
        <taxon>Saccharomycetaceae</taxon>
        <taxon>Kluyveromyces</taxon>
    </lineage>
</organism>
<dbReference type="InterPro" id="IPR002933">
    <property type="entry name" value="Peptidase_M20"/>
</dbReference>
<dbReference type="SUPFAM" id="SSF55031">
    <property type="entry name" value="Bacterial exopeptidase dimerisation domain"/>
    <property type="match status" value="1"/>
</dbReference>
<feature type="binding site" evidence="7">
    <location>
        <position position="549"/>
    </location>
    <ligand>
        <name>Zn(2+)</name>
        <dbReference type="ChEBI" id="CHEBI:29105"/>
        <label>1</label>
    </ligand>
</feature>
<dbReference type="RefSeq" id="XP_454201.1">
    <property type="nucleotide sequence ID" value="XM_454201.1"/>
</dbReference>
<dbReference type="Gene3D" id="1.10.150.900">
    <property type="match status" value="1"/>
</dbReference>
<keyword evidence="4" id="KW-0378">Hydrolase</keyword>
<keyword evidence="3 7" id="KW-0479">Metal-binding</keyword>
<dbReference type="SUPFAM" id="SSF53187">
    <property type="entry name" value="Zn-dependent exopeptidases"/>
    <property type="match status" value="1"/>
</dbReference>
<evidence type="ECO:0000256" key="6">
    <source>
        <dbReference type="PIRSR" id="PIRSR037217-1"/>
    </source>
</evidence>
<evidence type="ECO:0000313" key="10">
    <source>
        <dbReference type="EMBL" id="CAG99288.1"/>
    </source>
</evidence>
<dbReference type="GO" id="GO:0004181">
    <property type="term" value="F:metallocarboxypeptidase activity"/>
    <property type="evidence" value="ECO:0007669"/>
    <property type="project" value="InterPro"/>
</dbReference>
<dbReference type="PANTHER" id="PTHR45962">
    <property type="entry name" value="N-FATTY-ACYL-AMINO ACID SYNTHASE/HYDROLASE PM20D1"/>
    <property type="match status" value="1"/>
</dbReference>
<dbReference type="Proteomes" id="UP000000598">
    <property type="component" value="Chromosome E"/>
</dbReference>
<feature type="active site" evidence="6">
    <location>
        <position position="162"/>
    </location>
</feature>
<dbReference type="Pfam" id="PF01546">
    <property type="entry name" value="Peptidase_M20"/>
    <property type="match status" value="1"/>
</dbReference>
<keyword evidence="8" id="KW-1133">Transmembrane helix</keyword>
<feature type="binding site" evidence="7">
    <location>
        <position position="202"/>
    </location>
    <ligand>
        <name>Zn(2+)</name>
        <dbReference type="ChEBI" id="CHEBI:29105"/>
        <label>1</label>
    </ligand>
</feature>